<dbReference type="CDD" id="cd03225">
    <property type="entry name" value="ABC_cobalt_CbiO_domain1"/>
    <property type="match status" value="1"/>
</dbReference>
<keyword evidence="2" id="KW-0813">Transport</keyword>
<evidence type="ECO:0000256" key="6">
    <source>
        <dbReference type="ARBA" id="ARBA00022967"/>
    </source>
</evidence>
<evidence type="ECO:0000256" key="3">
    <source>
        <dbReference type="ARBA" id="ARBA00022475"/>
    </source>
</evidence>
<dbReference type="PROSITE" id="PS50893">
    <property type="entry name" value="ABC_TRANSPORTER_2"/>
    <property type="match status" value="1"/>
</dbReference>
<evidence type="ECO:0000256" key="2">
    <source>
        <dbReference type="ARBA" id="ARBA00022448"/>
    </source>
</evidence>
<evidence type="ECO:0000256" key="4">
    <source>
        <dbReference type="ARBA" id="ARBA00022741"/>
    </source>
</evidence>
<sequence length="211" mass="23638">MLELKNISFSYGKEKELLHNFNFMLSAGERIGLIGPNGSGKTTIFKIIMGLLQPQAGEIIIFSQPRKNKQDFLEVRQNIGYLFQDPDNQLFCPTVVEDIAFGPLNLGKTKQEALAIADTKLQLVGMAGYQNKITYNLSQGEKKIISFAAVLAMEPRLLLLDEPFASLDNITVERMIAILNTIQQPYLIVSHNKNLLEKVIDKSYQVSDLCS</sequence>
<comment type="similarity">
    <text evidence="1">Belongs to the ABC transporter superfamily.</text>
</comment>
<name>A0A1I4L8Y2_9FIRM</name>
<dbReference type="PANTHER" id="PTHR43553">
    <property type="entry name" value="HEAVY METAL TRANSPORTER"/>
    <property type="match status" value="1"/>
</dbReference>
<keyword evidence="5 9" id="KW-0067">ATP-binding</keyword>
<dbReference type="EMBL" id="FOTI01000038">
    <property type="protein sequence ID" value="SFL87326.1"/>
    <property type="molecule type" value="Genomic_DNA"/>
</dbReference>
<dbReference type="InterPro" id="IPR003439">
    <property type="entry name" value="ABC_transporter-like_ATP-bd"/>
</dbReference>
<keyword evidence="4" id="KW-0547">Nucleotide-binding</keyword>
<dbReference type="InterPro" id="IPR050095">
    <property type="entry name" value="ECF_ABC_transporter_ATP-bd"/>
</dbReference>
<evidence type="ECO:0000259" key="8">
    <source>
        <dbReference type="PROSITE" id="PS50893"/>
    </source>
</evidence>
<dbReference type="SUPFAM" id="SSF52540">
    <property type="entry name" value="P-loop containing nucleoside triphosphate hydrolases"/>
    <property type="match status" value="1"/>
</dbReference>
<dbReference type="GO" id="GO:0043190">
    <property type="term" value="C:ATP-binding cassette (ABC) transporter complex"/>
    <property type="evidence" value="ECO:0007669"/>
    <property type="project" value="TreeGrafter"/>
</dbReference>
<evidence type="ECO:0000313" key="9">
    <source>
        <dbReference type="EMBL" id="SFL87326.1"/>
    </source>
</evidence>
<dbReference type="Gene3D" id="3.40.50.300">
    <property type="entry name" value="P-loop containing nucleotide triphosphate hydrolases"/>
    <property type="match status" value="1"/>
</dbReference>
<dbReference type="PANTHER" id="PTHR43553:SF24">
    <property type="entry name" value="ENERGY-COUPLING FACTOR TRANSPORTER ATP-BINDING PROTEIN ECFA1"/>
    <property type="match status" value="1"/>
</dbReference>
<organism evidence="9 10">
    <name type="scientific">Halanaerobium salsuginis</name>
    <dbReference type="NCBI Taxonomy" id="29563"/>
    <lineage>
        <taxon>Bacteria</taxon>
        <taxon>Bacillati</taxon>
        <taxon>Bacillota</taxon>
        <taxon>Clostridia</taxon>
        <taxon>Halanaerobiales</taxon>
        <taxon>Halanaerobiaceae</taxon>
        <taxon>Halanaerobium</taxon>
    </lineage>
</organism>
<keyword evidence="7" id="KW-0472">Membrane</keyword>
<evidence type="ECO:0000313" key="10">
    <source>
        <dbReference type="Proteomes" id="UP000199006"/>
    </source>
</evidence>
<evidence type="ECO:0000256" key="1">
    <source>
        <dbReference type="ARBA" id="ARBA00005417"/>
    </source>
</evidence>
<gene>
    <name evidence="9" type="ORF">SAMN02983006_02254</name>
</gene>
<dbReference type="InterPro" id="IPR027417">
    <property type="entry name" value="P-loop_NTPase"/>
</dbReference>
<dbReference type="SMART" id="SM00382">
    <property type="entry name" value="AAA"/>
    <property type="match status" value="1"/>
</dbReference>
<dbReference type="STRING" id="29563.SAMN02983006_02254"/>
<proteinExistence type="inferred from homology"/>
<dbReference type="Proteomes" id="UP000199006">
    <property type="component" value="Unassembled WGS sequence"/>
</dbReference>
<protein>
    <submittedName>
        <fullName evidence="9">Cobalt/nickel transport system ATP-binding protein</fullName>
    </submittedName>
</protein>
<reference evidence="9 10" key="1">
    <citation type="submission" date="2016-10" db="EMBL/GenBank/DDBJ databases">
        <authorList>
            <person name="de Groot N.N."/>
        </authorList>
    </citation>
    <scope>NUCLEOTIDE SEQUENCE [LARGE SCALE GENOMIC DNA]</scope>
    <source>
        <strain evidence="9 10">ATCC 51327</strain>
    </source>
</reference>
<keyword evidence="6" id="KW-1278">Translocase</keyword>
<dbReference type="InterPro" id="IPR015856">
    <property type="entry name" value="ABC_transpr_CbiO/EcfA_su"/>
</dbReference>
<feature type="domain" description="ABC transporter" evidence="8">
    <location>
        <begin position="2"/>
        <end position="209"/>
    </location>
</feature>
<accession>A0A1I4L8Y2</accession>
<dbReference type="GO" id="GO:0005524">
    <property type="term" value="F:ATP binding"/>
    <property type="evidence" value="ECO:0007669"/>
    <property type="project" value="UniProtKB-KW"/>
</dbReference>
<evidence type="ECO:0000256" key="7">
    <source>
        <dbReference type="ARBA" id="ARBA00023136"/>
    </source>
</evidence>
<dbReference type="Pfam" id="PF00005">
    <property type="entry name" value="ABC_tran"/>
    <property type="match status" value="1"/>
</dbReference>
<keyword evidence="10" id="KW-1185">Reference proteome</keyword>
<dbReference type="GO" id="GO:0016887">
    <property type="term" value="F:ATP hydrolysis activity"/>
    <property type="evidence" value="ECO:0007669"/>
    <property type="project" value="InterPro"/>
</dbReference>
<evidence type="ECO:0000256" key="5">
    <source>
        <dbReference type="ARBA" id="ARBA00022840"/>
    </source>
</evidence>
<keyword evidence="3" id="KW-1003">Cell membrane</keyword>
<dbReference type="OrthoDB" id="9784332at2"/>
<dbReference type="RefSeq" id="WP_089862288.1">
    <property type="nucleotide sequence ID" value="NZ_FOTI01000038.1"/>
</dbReference>
<dbReference type="AlphaFoldDB" id="A0A1I4L8Y2"/>
<dbReference type="InterPro" id="IPR003593">
    <property type="entry name" value="AAA+_ATPase"/>
</dbReference>
<dbReference type="GO" id="GO:0042626">
    <property type="term" value="F:ATPase-coupled transmembrane transporter activity"/>
    <property type="evidence" value="ECO:0007669"/>
    <property type="project" value="TreeGrafter"/>
</dbReference>